<sequence>MDQNNSKPTVRKEKIAKDNKALYTVISILVGFTIGAIMLLVVKVSPIKAYGLLIESVFGTPKNIAQSVVYATPLILTGLSIAFSFRTGIFNIGAEGQFVMGSLGAMVVGVLVDAPAIIHIPLCLLAAALAGALWGAIVGYLKAKLGANEVLCMIMFNWIAYYFSNYVVKSKLFNDAGKQVSKKVADTAKLSVNSLKASLGQKVNWGIIIAIIAVIIIYLIINKTTLGYRLRAVGFNRNAAEYAGINVKVAIVSAIAISGALAGLAGATQVLGYNYSISEFAGQEGYGFEGITVAMIGATHPVGVLFAGLFYGAMKYGGKNMNLLGAPTEVIDIIMGSIIFFIAISSIIKTMKTRFSKKGGTK</sequence>
<keyword evidence="7" id="KW-0813">Transport</keyword>
<organism evidence="7 8">
    <name type="scientific">Anaerosporobacter mobilis DSM 15930</name>
    <dbReference type="NCBI Taxonomy" id="1120996"/>
    <lineage>
        <taxon>Bacteria</taxon>
        <taxon>Bacillati</taxon>
        <taxon>Bacillota</taxon>
        <taxon>Clostridia</taxon>
        <taxon>Lachnospirales</taxon>
        <taxon>Lachnospiraceae</taxon>
        <taxon>Anaerosporobacter</taxon>
    </lineage>
</organism>
<dbReference type="GO" id="GO:0022857">
    <property type="term" value="F:transmembrane transporter activity"/>
    <property type="evidence" value="ECO:0007669"/>
    <property type="project" value="InterPro"/>
</dbReference>
<evidence type="ECO:0000256" key="4">
    <source>
        <dbReference type="ARBA" id="ARBA00022989"/>
    </source>
</evidence>
<accession>A0A1M7FPY7</accession>
<dbReference type="PANTHER" id="PTHR47089:SF1">
    <property type="entry name" value="GUANOSINE ABC TRANSPORTER PERMEASE PROTEIN NUPP"/>
    <property type="match status" value="1"/>
</dbReference>
<name>A0A1M7FPY7_9FIRM</name>
<protein>
    <submittedName>
        <fullName evidence="7">Simple sugar transport system permease protein</fullName>
    </submittedName>
</protein>
<keyword evidence="2" id="KW-1003">Cell membrane</keyword>
<keyword evidence="3 6" id="KW-0812">Transmembrane</keyword>
<evidence type="ECO:0000256" key="5">
    <source>
        <dbReference type="ARBA" id="ARBA00023136"/>
    </source>
</evidence>
<evidence type="ECO:0000256" key="3">
    <source>
        <dbReference type="ARBA" id="ARBA00022692"/>
    </source>
</evidence>
<feature type="transmembrane region" description="Helical" evidence="6">
    <location>
        <begin position="291"/>
        <end position="311"/>
    </location>
</feature>
<feature type="transmembrane region" description="Helical" evidence="6">
    <location>
        <begin position="150"/>
        <end position="168"/>
    </location>
</feature>
<dbReference type="InterPro" id="IPR001851">
    <property type="entry name" value="ABC_transp_permease"/>
</dbReference>
<keyword evidence="4 6" id="KW-1133">Transmembrane helix</keyword>
<dbReference type="PANTHER" id="PTHR47089">
    <property type="entry name" value="ABC TRANSPORTER, PERMEASE PROTEIN"/>
    <property type="match status" value="1"/>
</dbReference>
<evidence type="ECO:0000256" key="2">
    <source>
        <dbReference type="ARBA" id="ARBA00022475"/>
    </source>
</evidence>
<feature type="transmembrane region" description="Helical" evidence="6">
    <location>
        <begin position="64"/>
        <end position="85"/>
    </location>
</feature>
<dbReference type="AlphaFoldDB" id="A0A1M7FPY7"/>
<dbReference type="STRING" id="1120996.SAMN02746066_00582"/>
<keyword evidence="7" id="KW-0762">Sugar transport</keyword>
<dbReference type="RefSeq" id="WP_073282632.1">
    <property type="nucleotide sequence ID" value="NZ_FRCP01000006.1"/>
</dbReference>
<dbReference type="GO" id="GO:0005886">
    <property type="term" value="C:plasma membrane"/>
    <property type="evidence" value="ECO:0007669"/>
    <property type="project" value="UniProtKB-SubCell"/>
</dbReference>
<evidence type="ECO:0000313" key="7">
    <source>
        <dbReference type="EMBL" id="SHM06151.1"/>
    </source>
</evidence>
<dbReference type="Pfam" id="PF02653">
    <property type="entry name" value="BPD_transp_2"/>
    <property type="match status" value="1"/>
</dbReference>
<keyword evidence="8" id="KW-1185">Reference proteome</keyword>
<dbReference type="OrthoDB" id="45037at2"/>
<evidence type="ECO:0000313" key="8">
    <source>
        <dbReference type="Proteomes" id="UP000184038"/>
    </source>
</evidence>
<feature type="transmembrane region" description="Helical" evidence="6">
    <location>
        <begin position="203"/>
        <end position="221"/>
    </location>
</feature>
<feature type="transmembrane region" description="Helical" evidence="6">
    <location>
        <begin position="21"/>
        <end position="44"/>
    </location>
</feature>
<evidence type="ECO:0000256" key="6">
    <source>
        <dbReference type="SAM" id="Phobius"/>
    </source>
</evidence>
<feature type="transmembrane region" description="Helical" evidence="6">
    <location>
        <begin position="92"/>
        <end position="112"/>
    </location>
</feature>
<proteinExistence type="predicted"/>
<feature type="transmembrane region" description="Helical" evidence="6">
    <location>
        <begin position="323"/>
        <end position="348"/>
    </location>
</feature>
<reference evidence="7 8" key="1">
    <citation type="submission" date="2016-11" db="EMBL/GenBank/DDBJ databases">
        <authorList>
            <person name="Jaros S."/>
            <person name="Januszkiewicz K."/>
            <person name="Wedrychowicz H."/>
        </authorList>
    </citation>
    <scope>NUCLEOTIDE SEQUENCE [LARGE SCALE GENOMIC DNA]</scope>
    <source>
        <strain evidence="7 8">DSM 15930</strain>
    </source>
</reference>
<feature type="transmembrane region" description="Helical" evidence="6">
    <location>
        <begin position="118"/>
        <end position="138"/>
    </location>
</feature>
<feature type="transmembrane region" description="Helical" evidence="6">
    <location>
        <begin position="249"/>
        <end position="271"/>
    </location>
</feature>
<evidence type="ECO:0000256" key="1">
    <source>
        <dbReference type="ARBA" id="ARBA00004651"/>
    </source>
</evidence>
<dbReference type="EMBL" id="FRCP01000006">
    <property type="protein sequence ID" value="SHM06151.1"/>
    <property type="molecule type" value="Genomic_DNA"/>
</dbReference>
<dbReference type="Proteomes" id="UP000184038">
    <property type="component" value="Unassembled WGS sequence"/>
</dbReference>
<gene>
    <name evidence="7" type="ORF">SAMN02746066_00582</name>
</gene>
<keyword evidence="5 6" id="KW-0472">Membrane</keyword>
<dbReference type="CDD" id="cd06580">
    <property type="entry name" value="TM_PBP1_transp_TpRbsC_like"/>
    <property type="match status" value="1"/>
</dbReference>
<comment type="subcellular location">
    <subcellularLocation>
        <location evidence="1">Cell membrane</location>
        <topology evidence="1">Multi-pass membrane protein</topology>
    </subcellularLocation>
</comment>